<evidence type="ECO:0000256" key="1">
    <source>
        <dbReference type="SAM" id="Phobius"/>
    </source>
</evidence>
<organism evidence="2 3">
    <name type="scientific">Candidatus Merdibacter merdavium</name>
    <dbReference type="NCBI Taxonomy" id="2838692"/>
    <lineage>
        <taxon>Bacteria</taxon>
        <taxon>Bacillati</taxon>
        <taxon>Bacillota</taxon>
        <taxon>Erysipelotrichia</taxon>
        <taxon>Erysipelotrichales</taxon>
        <taxon>Erysipelotrichaceae</taxon>
        <taxon>Merdibacter</taxon>
    </lineage>
</organism>
<reference evidence="2" key="1">
    <citation type="journal article" date="2021" name="PeerJ">
        <title>Extensive microbial diversity within the chicken gut microbiome revealed by metagenomics and culture.</title>
        <authorList>
            <person name="Gilroy R."/>
            <person name="Ravi A."/>
            <person name="Getino M."/>
            <person name="Pursley I."/>
            <person name="Horton D.L."/>
            <person name="Alikhan N.F."/>
            <person name="Baker D."/>
            <person name="Gharbi K."/>
            <person name="Hall N."/>
            <person name="Watson M."/>
            <person name="Adriaenssens E.M."/>
            <person name="Foster-Nyarko E."/>
            <person name="Jarju S."/>
            <person name="Secka A."/>
            <person name="Antonio M."/>
            <person name="Oren A."/>
            <person name="Chaudhuri R.R."/>
            <person name="La Ragione R."/>
            <person name="Hildebrand F."/>
            <person name="Pallen M.J."/>
        </authorList>
    </citation>
    <scope>NUCLEOTIDE SEQUENCE</scope>
    <source>
        <strain evidence="2">CHK187-11901</strain>
    </source>
</reference>
<feature type="transmembrane region" description="Helical" evidence="1">
    <location>
        <begin position="91"/>
        <end position="112"/>
    </location>
</feature>
<keyword evidence="1" id="KW-0472">Membrane</keyword>
<keyword evidence="1" id="KW-0812">Transmembrane</keyword>
<proteinExistence type="predicted"/>
<comment type="caution">
    <text evidence="2">The sequence shown here is derived from an EMBL/GenBank/DDBJ whole genome shotgun (WGS) entry which is preliminary data.</text>
</comment>
<feature type="transmembrane region" description="Helical" evidence="1">
    <location>
        <begin position="132"/>
        <end position="156"/>
    </location>
</feature>
<dbReference type="AlphaFoldDB" id="A0A9D2NU50"/>
<dbReference type="EMBL" id="DWWM01000060">
    <property type="protein sequence ID" value="HJC37430.1"/>
    <property type="molecule type" value="Genomic_DNA"/>
</dbReference>
<evidence type="ECO:0000313" key="3">
    <source>
        <dbReference type="Proteomes" id="UP000823896"/>
    </source>
</evidence>
<sequence length="166" mass="18723">MGEWRINAAKCMANLVAGIIVMLLPIIISLLVTRCFYPFPDLSLDVGIWSLLRIGKTVLMSFLSDQLICLIGILCTLFYCTIISCFTKSQVVTLIAAMALSCVLPLMMLNAPEWLAGFLPYYFAEPVYLSDTFWTPQLCLTLWIGLTILSLFLVMVKGRLHRFRSK</sequence>
<feature type="transmembrane region" description="Helical" evidence="1">
    <location>
        <begin position="12"/>
        <end position="39"/>
    </location>
</feature>
<reference evidence="2" key="2">
    <citation type="submission" date="2021-04" db="EMBL/GenBank/DDBJ databases">
        <authorList>
            <person name="Gilroy R."/>
        </authorList>
    </citation>
    <scope>NUCLEOTIDE SEQUENCE</scope>
    <source>
        <strain evidence="2">CHK187-11901</strain>
    </source>
</reference>
<protein>
    <submittedName>
        <fullName evidence="2">Uncharacterized protein</fullName>
    </submittedName>
</protein>
<name>A0A9D2NU50_9FIRM</name>
<dbReference type="Proteomes" id="UP000823896">
    <property type="component" value="Unassembled WGS sequence"/>
</dbReference>
<gene>
    <name evidence="2" type="ORF">H9702_09935</name>
</gene>
<evidence type="ECO:0000313" key="2">
    <source>
        <dbReference type="EMBL" id="HJC37430.1"/>
    </source>
</evidence>
<feature type="transmembrane region" description="Helical" evidence="1">
    <location>
        <begin position="59"/>
        <end position="79"/>
    </location>
</feature>
<accession>A0A9D2NU50</accession>
<keyword evidence="1" id="KW-1133">Transmembrane helix</keyword>